<keyword evidence="7 8" id="KW-0472">Membrane</keyword>
<sequence>MTKDQTKDRGLPKEILMAAWAIALGAIAPMLDSTMVNIAVDQLSKEFNTTLDTIQWAITGYVLALAMAVPLSGWLMNKFNGKKIYIGTVIAFGVTSVLAGISWDISSFIFLRILQGFSAGIITPLMSTLLVKTAGPENLGKVMAIVSTPMIFGPILGPVIGGLIVQGASWQWIFFINVFIVLIAAPLMMRTIPEFEPFNRDSKLDVFGMINLSLMSAALIYGITKAADHASFNNGETIRWMGIGLVLAAIYLGYNRIRKNQTVLPMNLFAHKSFLASSIGLFLANIAVMGPMLILPLFFQNFRHFTAIEAALALIPQGLGMLVTRPFIGKMIDKVGAKYVVMVSLVLSLIGSVPLIFITDQTSMIWISVVLFIRGTSFGGIMLPLTSDAYTGLDSRQLPEAGVGINIIENLGSSFGSAVIATVVATVVQGSQPTIANGLKGYHAGFLVSAMILAIIFIPGLFLTNKKRSEQRVTSGGDSGIKKDCRIQS</sequence>
<evidence type="ECO:0000313" key="10">
    <source>
        <dbReference type="EMBL" id="MBA4544267.1"/>
    </source>
</evidence>
<keyword evidence="6 8" id="KW-1133">Transmembrane helix</keyword>
<comment type="caution">
    <text evidence="10">The sequence shown here is derived from an EMBL/GenBank/DDBJ whole genome shotgun (WGS) entry which is preliminary data.</text>
</comment>
<dbReference type="NCBIfam" id="TIGR00711">
    <property type="entry name" value="efflux_EmrB"/>
    <property type="match status" value="1"/>
</dbReference>
<name>A0A7W1XCY7_9BACL</name>
<evidence type="ECO:0000256" key="7">
    <source>
        <dbReference type="ARBA" id="ARBA00023136"/>
    </source>
</evidence>
<dbReference type="InterPro" id="IPR036259">
    <property type="entry name" value="MFS_trans_sf"/>
</dbReference>
<feature type="transmembrane region" description="Helical" evidence="8">
    <location>
        <begin position="336"/>
        <end position="358"/>
    </location>
</feature>
<dbReference type="InterPro" id="IPR020846">
    <property type="entry name" value="MFS_dom"/>
</dbReference>
<comment type="subcellular location">
    <subcellularLocation>
        <location evidence="1">Cell membrane</location>
        <topology evidence="1">Multi-pass membrane protein</topology>
    </subcellularLocation>
</comment>
<feature type="transmembrane region" description="Helical" evidence="8">
    <location>
        <begin position="407"/>
        <end position="430"/>
    </location>
</feature>
<evidence type="ECO:0000313" key="11">
    <source>
        <dbReference type="Proteomes" id="UP000530514"/>
    </source>
</evidence>
<proteinExistence type="inferred from homology"/>
<keyword evidence="3" id="KW-0813">Transport</keyword>
<dbReference type="OrthoDB" id="9816041at2"/>
<dbReference type="GO" id="GO:0022857">
    <property type="term" value="F:transmembrane transporter activity"/>
    <property type="evidence" value="ECO:0007669"/>
    <property type="project" value="InterPro"/>
</dbReference>
<keyword evidence="11" id="KW-1185">Reference proteome</keyword>
<feature type="transmembrane region" description="Helical" evidence="8">
    <location>
        <begin position="15"/>
        <end position="36"/>
    </location>
</feature>
<feature type="transmembrane region" description="Helical" evidence="8">
    <location>
        <begin position="56"/>
        <end position="77"/>
    </location>
</feature>
<dbReference type="Proteomes" id="UP000530514">
    <property type="component" value="Unassembled WGS sequence"/>
</dbReference>
<dbReference type="CDD" id="cd17503">
    <property type="entry name" value="MFS_LmrB_MDR_like"/>
    <property type="match status" value="1"/>
</dbReference>
<gene>
    <name evidence="10" type="ORF">H1164_15545</name>
</gene>
<dbReference type="Pfam" id="PF07690">
    <property type="entry name" value="MFS_1"/>
    <property type="match status" value="1"/>
</dbReference>
<evidence type="ECO:0000256" key="5">
    <source>
        <dbReference type="ARBA" id="ARBA00022692"/>
    </source>
</evidence>
<evidence type="ECO:0000256" key="4">
    <source>
        <dbReference type="ARBA" id="ARBA00022475"/>
    </source>
</evidence>
<dbReference type="PANTHER" id="PTHR42718:SF9">
    <property type="entry name" value="MAJOR FACILITATOR SUPERFAMILY MULTIDRUG TRANSPORTER MFSC"/>
    <property type="match status" value="1"/>
</dbReference>
<feature type="domain" description="Major facilitator superfamily (MFS) profile" evidence="9">
    <location>
        <begin position="18"/>
        <end position="468"/>
    </location>
</feature>
<keyword evidence="4" id="KW-1003">Cell membrane</keyword>
<protein>
    <submittedName>
        <fullName evidence="10">Multidrug efflux MFS transporter</fullName>
    </submittedName>
</protein>
<feature type="transmembrane region" description="Helical" evidence="8">
    <location>
        <begin position="238"/>
        <end position="254"/>
    </location>
</feature>
<dbReference type="SUPFAM" id="SSF103473">
    <property type="entry name" value="MFS general substrate transporter"/>
    <property type="match status" value="1"/>
</dbReference>
<comment type="similarity">
    <text evidence="2">Belongs to the major facilitator superfamily. EmrB family.</text>
</comment>
<feature type="transmembrane region" description="Helical" evidence="8">
    <location>
        <begin position="109"/>
        <end position="130"/>
    </location>
</feature>
<dbReference type="EMBL" id="JACEIP010000033">
    <property type="protein sequence ID" value="MBA4544267.1"/>
    <property type="molecule type" value="Genomic_DNA"/>
</dbReference>
<dbReference type="PROSITE" id="PS50850">
    <property type="entry name" value="MFS"/>
    <property type="match status" value="1"/>
</dbReference>
<evidence type="ECO:0000256" key="6">
    <source>
        <dbReference type="ARBA" id="ARBA00022989"/>
    </source>
</evidence>
<feature type="transmembrane region" description="Helical" evidence="8">
    <location>
        <begin position="142"/>
        <end position="164"/>
    </location>
</feature>
<dbReference type="AlphaFoldDB" id="A0A7W1XCY7"/>
<evidence type="ECO:0000259" key="9">
    <source>
        <dbReference type="PROSITE" id="PS50850"/>
    </source>
</evidence>
<evidence type="ECO:0000256" key="3">
    <source>
        <dbReference type="ARBA" id="ARBA00022448"/>
    </source>
</evidence>
<feature type="transmembrane region" description="Helical" evidence="8">
    <location>
        <begin position="364"/>
        <end position="386"/>
    </location>
</feature>
<evidence type="ECO:0000256" key="2">
    <source>
        <dbReference type="ARBA" id="ARBA00008537"/>
    </source>
</evidence>
<dbReference type="GO" id="GO:0005886">
    <property type="term" value="C:plasma membrane"/>
    <property type="evidence" value="ECO:0007669"/>
    <property type="project" value="UniProtKB-SubCell"/>
</dbReference>
<feature type="transmembrane region" description="Helical" evidence="8">
    <location>
        <begin position="442"/>
        <end position="463"/>
    </location>
</feature>
<dbReference type="RefSeq" id="WP_052154425.1">
    <property type="nucleotide sequence ID" value="NZ_JACEIP010000033.1"/>
</dbReference>
<dbReference type="InterPro" id="IPR011701">
    <property type="entry name" value="MFS"/>
</dbReference>
<evidence type="ECO:0000256" key="8">
    <source>
        <dbReference type="SAM" id="Phobius"/>
    </source>
</evidence>
<accession>A0A7W1XCY7</accession>
<keyword evidence="5 8" id="KW-0812">Transmembrane</keyword>
<evidence type="ECO:0000256" key="1">
    <source>
        <dbReference type="ARBA" id="ARBA00004651"/>
    </source>
</evidence>
<feature type="transmembrane region" description="Helical" evidence="8">
    <location>
        <begin position="204"/>
        <end position="223"/>
    </location>
</feature>
<dbReference type="PANTHER" id="PTHR42718">
    <property type="entry name" value="MAJOR FACILITATOR SUPERFAMILY MULTIDRUG TRANSPORTER MFSC"/>
    <property type="match status" value="1"/>
</dbReference>
<feature type="transmembrane region" description="Helical" evidence="8">
    <location>
        <begin position="274"/>
        <end position="299"/>
    </location>
</feature>
<organism evidence="10 11">
    <name type="scientific">Thermoactinomyces daqus</name>
    <dbReference type="NCBI Taxonomy" id="1329516"/>
    <lineage>
        <taxon>Bacteria</taxon>
        <taxon>Bacillati</taxon>
        <taxon>Bacillota</taxon>
        <taxon>Bacilli</taxon>
        <taxon>Bacillales</taxon>
        <taxon>Thermoactinomycetaceae</taxon>
        <taxon>Thermoactinomyces</taxon>
    </lineage>
</organism>
<feature type="transmembrane region" description="Helical" evidence="8">
    <location>
        <begin position="305"/>
        <end position="324"/>
    </location>
</feature>
<feature type="transmembrane region" description="Helical" evidence="8">
    <location>
        <begin position="84"/>
        <end position="103"/>
    </location>
</feature>
<reference evidence="10 11" key="1">
    <citation type="submission" date="2020-07" db="EMBL/GenBank/DDBJ databases">
        <authorList>
            <person name="Feng H."/>
        </authorList>
    </citation>
    <scope>NUCLEOTIDE SEQUENCE [LARGE SCALE GENOMIC DNA]</scope>
    <source>
        <strain evidence="11">s-11</strain>
    </source>
</reference>
<dbReference type="Gene3D" id="1.20.1250.20">
    <property type="entry name" value="MFS general substrate transporter like domains"/>
    <property type="match status" value="1"/>
</dbReference>
<dbReference type="Gene3D" id="1.20.1720.10">
    <property type="entry name" value="Multidrug resistance protein D"/>
    <property type="match status" value="1"/>
</dbReference>
<feature type="transmembrane region" description="Helical" evidence="8">
    <location>
        <begin position="170"/>
        <end position="192"/>
    </location>
</feature>
<dbReference type="InterPro" id="IPR004638">
    <property type="entry name" value="EmrB-like"/>
</dbReference>